<dbReference type="GO" id="GO:0003677">
    <property type="term" value="F:DNA binding"/>
    <property type="evidence" value="ECO:0007669"/>
    <property type="project" value="UniProtKB-KW"/>
</dbReference>
<dbReference type="PANTHER" id="PTHR43214">
    <property type="entry name" value="TWO-COMPONENT RESPONSE REGULATOR"/>
    <property type="match status" value="1"/>
</dbReference>
<dbReference type="EMBL" id="CAFBQL010000002">
    <property type="protein sequence ID" value="CAB5054168.1"/>
    <property type="molecule type" value="Genomic_DNA"/>
</dbReference>
<evidence type="ECO:0000313" key="5">
    <source>
        <dbReference type="EMBL" id="CAB4667519.1"/>
    </source>
</evidence>
<dbReference type="EMBL" id="CAEZWT010000025">
    <property type="protein sequence ID" value="CAB4667519.1"/>
    <property type="molecule type" value="Genomic_DNA"/>
</dbReference>
<evidence type="ECO:0000259" key="4">
    <source>
        <dbReference type="PROSITE" id="PS50110"/>
    </source>
</evidence>
<dbReference type="PANTHER" id="PTHR43214:SF43">
    <property type="entry name" value="TWO-COMPONENT RESPONSE REGULATOR"/>
    <property type="match status" value="1"/>
</dbReference>
<feature type="domain" description="HTH luxR-type" evidence="3">
    <location>
        <begin position="139"/>
        <end position="204"/>
    </location>
</feature>
<evidence type="ECO:0000313" key="6">
    <source>
        <dbReference type="EMBL" id="CAB4744483.1"/>
    </source>
</evidence>
<dbReference type="InterPro" id="IPR039420">
    <property type="entry name" value="WalR-like"/>
</dbReference>
<dbReference type="EMBL" id="CAFBMV010000001">
    <property type="protein sequence ID" value="CAB4913389.1"/>
    <property type="molecule type" value="Genomic_DNA"/>
</dbReference>
<dbReference type="Pfam" id="PF00196">
    <property type="entry name" value="GerE"/>
    <property type="match status" value="1"/>
</dbReference>
<dbReference type="SUPFAM" id="SSF52172">
    <property type="entry name" value="CheY-like"/>
    <property type="match status" value="1"/>
</dbReference>
<dbReference type="SUPFAM" id="SSF46894">
    <property type="entry name" value="C-terminal effector domain of the bipartite response regulators"/>
    <property type="match status" value="1"/>
</dbReference>
<dbReference type="PROSITE" id="PS50043">
    <property type="entry name" value="HTH_LUXR_2"/>
    <property type="match status" value="1"/>
</dbReference>
<dbReference type="Pfam" id="PF00072">
    <property type="entry name" value="Response_reg"/>
    <property type="match status" value="1"/>
</dbReference>
<evidence type="ECO:0000313" key="9">
    <source>
        <dbReference type="EMBL" id="CAB5054168.1"/>
    </source>
</evidence>
<dbReference type="InterPro" id="IPR011006">
    <property type="entry name" value="CheY-like_superfamily"/>
</dbReference>
<gene>
    <name evidence="5" type="ORF">UFOPK2289_00923</name>
    <name evidence="6" type="ORF">UFOPK2822_00410</name>
    <name evidence="7" type="ORF">UFOPK3346_00272</name>
    <name evidence="8" type="ORF">UFOPK3670_00198</name>
    <name evidence="9" type="ORF">UFOPK4308_00299</name>
</gene>
<evidence type="ECO:0000256" key="1">
    <source>
        <dbReference type="ARBA" id="ARBA00022553"/>
    </source>
</evidence>
<dbReference type="CDD" id="cd06170">
    <property type="entry name" value="LuxR_C_like"/>
    <property type="match status" value="1"/>
</dbReference>
<dbReference type="PRINTS" id="PR00038">
    <property type="entry name" value="HTHLUXR"/>
</dbReference>
<dbReference type="GO" id="GO:0006355">
    <property type="term" value="P:regulation of DNA-templated transcription"/>
    <property type="evidence" value="ECO:0007669"/>
    <property type="project" value="InterPro"/>
</dbReference>
<feature type="domain" description="Response regulatory" evidence="4">
    <location>
        <begin position="7"/>
        <end position="122"/>
    </location>
</feature>
<reference evidence="6" key="1">
    <citation type="submission" date="2020-05" db="EMBL/GenBank/DDBJ databases">
        <authorList>
            <person name="Chiriac C."/>
            <person name="Salcher M."/>
            <person name="Ghai R."/>
            <person name="Kavagutti S V."/>
        </authorList>
    </citation>
    <scope>NUCLEOTIDE SEQUENCE</scope>
</reference>
<dbReference type="AlphaFoldDB" id="A0A6J6TCC2"/>
<dbReference type="GO" id="GO:0000160">
    <property type="term" value="P:phosphorelay signal transduction system"/>
    <property type="evidence" value="ECO:0007669"/>
    <property type="project" value="InterPro"/>
</dbReference>
<name>A0A6J6TCC2_9ZZZZ</name>
<dbReference type="Gene3D" id="3.40.50.2300">
    <property type="match status" value="1"/>
</dbReference>
<keyword evidence="1" id="KW-0597">Phosphoprotein</keyword>
<evidence type="ECO:0000313" key="7">
    <source>
        <dbReference type="EMBL" id="CAB4857519.1"/>
    </source>
</evidence>
<dbReference type="SMART" id="SM00448">
    <property type="entry name" value="REC"/>
    <property type="match status" value="1"/>
</dbReference>
<accession>A0A6J6TCC2</accession>
<sequence>MDESKISILVIDDHQVVREGLKKALEGAGFSVVGEAASKHEAFAQIAHKNPQVIIVDLRLPDGSGLEIVTWAREISPTLGIVVLTLQDEDSFLLAALQAGASAFVVKSAPLSDVIAAVSHSFLSPSSFTAKGLGSAIKRRKEGFKVTNRELQVLALLPQGKSSALIAQELFISETTVKTHLASIYRKLNVANRTEAVVIALKHGLVT</sequence>
<dbReference type="SMART" id="SM00421">
    <property type="entry name" value="HTH_LUXR"/>
    <property type="match status" value="1"/>
</dbReference>
<evidence type="ECO:0000313" key="8">
    <source>
        <dbReference type="EMBL" id="CAB4913389.1"/>
    </source>
</evidence>
<dbReference type="InterPro" id="IPR001789">
    <property type="entry name" value="Sig_transdc_resp-reg_receiver"/>
</dbReference>
<organism evidence="6">
    <name type="scientific">freshwater metagenome</name>
    <dbReference type="NCBI Taxonomy" id="449393"/>
    <lineage>
        <taxon>unclassified sequences</taxon>
        <taxon>metagenomes</taxon>
        <taxon>ecological metagenomes</taxon>
    </lineage>
</organism>
<dbReference type="InterPro" id="IPR058245">
    <property type="entry name" value="NreC/VraR/RcsB-like_REC"/>
</dbReference>
<keyword evidence="2" id="KW-0238">DNA-binding</keyword>
<dbReference type="InterPro" id="IPR016032">
    <property type="entry name" value="Sig_transdc_resp-reg_C-effctor"/>
</dbReference>
<protein>
    <submittedName>
        <fullName evidence="6">Unannotated protein</fullName>
    </submittedName>
</protein>
<dbReference type="EMBL" id="CAFBLE010000002">
    <property type="protein sequence ID" value="CAB4857519.1"/>
    <property type="molecule type" value="Genomic_DNA"/>
</dbReference>
<dbReference type="CDD" id="cd17535">
    <property type="entry name" value="REC_NarL-like"/>
    <property type="match status" value="1"/>
</dbReference>
<proteinExistence type="predicted"/>
<evidence type="ECO:0000256" key="2">
    <source>
        <dbReference type="ARBA" id="ARBA00023125"/>
    </source>
</evidence>
<dbReference type="PROSITE" id="PS00622">
    <property type="entry name" value="HTH_LUXR_1"/>
    <property type="match status" value="1"/>
</dbReference>
<evidence type="ECO:0000259" key="3">
    <source>
        <dbReference type="PROSITE" id="PS50043"/>
    </source>
</evidence>
<dbReference type="InterPro" id="IPR000792">
    <property type="entry name" value="Tscrpt_reg_LuxR_C"/>
</dbReference>
<dbReference type="PROSITE" id="PS50110">
    <property type="entry name" value="RESPONSE_REGULATORY"/>
    <property type="match status" value="1"/>
</dbReference>
<dbReference type="EMBL" id="CAEZZC010000004">
    <property type="protein sequence ID" value="CAB4744483.1"/>
    <property type="molecule type" value="Genomic_DNA"/>
</dbReference>